<dbReference type="OrthoDB" id="426293at2759"/>
<proteinExistence type="predicted"/>
<reference evidence="2" key="1">
    <citation type="submission" date="2020-02" db="EMBL/GenBank/DDBJ databases">
        <authorList>
            <person name="Palmer J.M."/>
        </authorList>
    </citation>
    <scope>NUCLEOTIDE SEQUENCE</scope>
    <source>
        <strain evidence="2">EPUS1.4</strain>
        <tissue evidence="2">Thallus</tissue>
    </source>
</reference>
<gene>
    <name evidence="2" type="ORF">GJ744_005028</name>
</gene>
<sequence>MFKIPRRNIQMPHQSDSHEVPHLTSDDQNASNVEHPLQSERRDRAAQGSLPVSRESADDQDADGKTEPEPLDSWAWMYDIDYEECFIEYDPEAAAKSSDFGNDGYTASLTNWHELLQLTAPDPKCGLIYIRGDFPDTSDAILARVQNQYLAGGKGAFGIQLLHDPADEFRLGRVATNGLINYRWPHTQYWLDSEKFNAGT</sequence>
<dbReference type="AlphaFoldDB" id="A0A8H7A541"/>
<feature type="compositionally biased region" description="Basic and acidic residues" evidence="1">
    <location>
        <begin position="15"/>
        <end position="25"/>
    </location>
</feature>
<protein>
    <submittedName>
        <fullName evidence="2">Uncharacterized protein</fullName>
    </submittedName>
</protein>
<dbReference type="EMBL" id="JAACFV010000217">
    <property type="protein sequence ID" value="KAF7502815.1"/>
    <property type="molecule type" value="Genomic_DNA"/>
</dbReference>
<dbReference type="Proteomes" id="UP000606974">
    <property type="component" value="Unassembled WGS sequence"/>
</dbReference>
<comment type="caution">
    <text evidence="2">The sequence shown here is derived from an EMBL/GenBank/DDBJ whole genome shotgun (WGS) entry which is preliminary data.</text>
</comment>
<evidence type="ECO:0000313" key="3">
    <source>
        <dbReference type="Proteomes" id="UP000606974"/>
    </source>
</evidence>
<evidence type="ECO:0000256" key="1">
    <source>
        <dbReference type="SAM" id="MobiDB-lite"/>
    </source>
</evidence>
<name>A0A8H7A541_9EURO</name>
<keyword evidence="3" id="KW-1185">Reference proteome</keyword>
<evidence type="ECO:0000313" key="2">
    <source>
        <dbReference type="EMBL" id="KAF7502815.1"/>
    </source>
</evidence>
<feature type="region of interest" description="Disordered" evidence="1">
    <location>
        <begin position="1"/>
        <end position="70"/>
    </location>
</feature>
<accession>A0A8H7A541</accession>
<organism evidence="2 3">
    <name type="scientific">Endocarpon pusillum</name>
    <dbReference type="NCBI Taxonomy" id="364733"/>
    <lineage>
        <taxon>Eukaryota</taxon>
        <taxon>Fungi</taxon>
        <taxon>Dikarya</taxon>
        <taxon>Ascomycota</taxon>
        <taxon>Pezizomycotina</taxon>
        <taxon>Eurotiomycetes</taxon>
        <taxon>Chaetothyriomycetidae</taxon>
        <taxon>Verrucariales</taxon>
        <taxon>Verrucariaceae</taxon>
        <taxon>Endocarpon</taxon>
    </lineage>
</organism>